<dbReference type="InterPro" id="IPR032675">
    <property type="entry name" value="LRR_dom_sf"/>
</dbReference>
<dbReference type="Gene3D" id="3.80.10.10">
    <property type="entry name" value="Ribonuclease Inhibitor"/>
    <property type="match status" value="1"/>
</dbReference>
<dbReference type="SUPFAM" id="SSF52047">
    <property type="entry name" value="RNI-like"/>
    <property type="match status" value="1"/>
</dbReference>
<proteinExistence type="predicted"/>
<gene>
    <name evidence="1" type="ORF">Ae201684_009316</name>
</gene>
<evidence type="ECO:0000313" key="2">
    <source>
        <dbReference type="Proteomes" id="UP000481153"/>
    </source>
</evidence>
<dbReference type="EMBL" id="VJMJ01000119">
    <property type="protein sequence ID" value="KAF0733745.1"/>
    <property type="molecule type" value="Genomic_DNA"/>
</dbReference>
<reference evidence="1 2" key="1">
    <citation type="submission" date="2019-07" db="EMBL/GenBank/DDBJ databases">
        <title>Genomics analysis of Aphanomyces spp. identifies a new class of oomycete effector associated with host adaptation.</title>
        <authorList>
            <person name="Gaulin E."/>
        </authorList>
    </citation>
    <scope>NUCLEOTIDE SEQUENCE [LARGE SCALE GENOMIC DNA]</scope>
    <source>
        <strain evidence="1 2">ATCC 201684</strain>
    </source>
</reference>
<evidence type="ECO:0000313" key="1">
    <source>
        <dbReference type="EMBL" id="KAF0733745.1"/>
    </source>
</evidence>
<protein>
    <recommendedName>
        <fullName evidence="3">F-box domain-containing protein</fullName>
    </recommendedName>
</protein>
<organism evidence="1 2">
    <name type="scientific">Aphanomyces euteiches</name>
    <dbReference type="NCBI Taxonomy" id="100861"/>
    <lineage>
        <taxon>Eukaryota</taxon>
        <taxon>Sar</taxon>
        <taxon>Stramenopiles</taxon>
        <taxon>Oomycota</taxon>
        <taxon>Saprolegniomycetes</taxon>
        <taxon>Saprolegniales</taxon>
        <taxon>Verrucalvaceae</taxon>
        <taxon>Aphanomyces</taxon>
    </lineage>
</organism>
<dbReference type="VEuPathDB" id="FungiDB:AeMF1_000562"/>
<keyword evidence="2" id="KW-1185">Reference proteome</keyword>
<dbReference type="AlphaFoldDB" id="A0A6G0X1S5"/>
<sequence length="408" mass="46200">MQQQREASTSLLSIPQGILEHIAFFIPDAKDFLSFLTSFPDATSIGDLDSFIHLSNFLEPNDLWPKLQLQELTESLVPSVRRITRFFTTIYVLKVLDLELLLQCLHPHNVVEFLICRTAYSVHGWLTTAVSRLPVQHLYIIASKAHRSARFLDQLGSMAHLVSLSLDSCTFHGCDLDRLFDFIGENSNLTRLSLLDLYVLTHDRRLYGQTVRFGQRHLQALAVWLRRCLVTSLTLKLWCVEEEDRASAVELLKTIFASSTLEHVFLEMMNFHRYIQATIFPAPLRIQSLELRRCSLHVTTMAALAMGLRHSNMTSLTLDNTKIDLATLRSLLDALVDTNVRQLKLSHANLKEDGCAMIAAALPSLKLVELNLRGTWVTNRVAEILAEVVGRATSLTSLVLKCKELPRL</sequence>
<comment type="caution">
    <text evidence="1">The sequence shown here is derived from an EMBL/GenBank/DDBJ whole genome shotgun (WGS) entry which is preliminary data.</text>
</comment>
<name>A0A6G0X1S5_9STRA</name>
<dbReference type="Proteomes" id="UP000481153">
    <property type="component" value="Unassembled WGS sequence"/>
</dbReference>
<accession>A0A6G0X1S5</accession>
<evidence type="ECO:0008006" key="3">
    <source>
        <dbReference type="Google" id="ProtNLM"/>
    </source>
</evidence>